<dbReference type="Gene3D" id="3.40.50.2000">
    <property type="entry name" value="Glycogen Phosphorylase B"/>
    <property type="match status" value="2"/>
</dbReference>
<name>A0ABQ2KD05_9MICO</name>
<feature type="domain" description="Glycosyltransferase subfamily 4-like N-terminal" evidence="4">
    <location>
        <begin position="15"/>
        <end position="210"/>
    </location>
</feature>
<keyword evidence="2" id="KW-0328">Glycosyltransferase</keyword>
<organism evidence="5 6">
    <name type="scientific">Agrococcus terreus</name>
    <dbReference type="NCBI Taxonomy" id="574649"/>
    <lineage>
        <taxon>Bacteria</taxon>
        <taxon>Bacillati</taxon>
        <taxon>Actinomycetota</taxon>
        <taxon>Actinomycetes</taxon>
        <taxon>Micrococcales</taxon>
        <taxon>Microbacteriaceae</taxon>
        <taxon>Agrococcus</taxon>
    </lineage>
</organism>
<dbReference type="RefSeq" id="WP_188716114.1">
    <property type="nucleotide sequence ID" value="NZ_BAABBD010000001.1"/>
</dbReference>
<evidence type="ECO:0000313" key="5">
    <source>
        <dbReference type="EMBL" id="GGN79846.1"/>
    </source>
</evidence>
<proteinExistence type="predicted"/>
<evidence type="ECO:0000256" key="1">
    <source>
        <dbReference type="ARBA" id="ARBA00021292"/>
    </source>
</evidence>
<sequence>MQILLLTHYFEPENGAPQRRWSALIEGLVAQGHSVRVIAPVPHYPTGRSPAQLRPHLRPGATSVGVHGASVLRVSFLRHNSSIVSRTVDHVWVAWQSVRAAIRLVEAGLLSPDVVIATAPGLPTLAAGRAVARRLGIPLVAEMRDAWPDLVSHTPGLTEARGLVARVKRSVHEAVTGLQRGAATVVTTTESFARVLRSRGVDSVHVIRNGTLLERYASIPATVHDHDELRVLYMGTIGRSQGLELLIRAAARARGRGLPVDVRIVGYGADFKHLSELNVSLGSPVDLRGKVDADEVFDHYVWADTTVVSLRAWEPFEWTVPSKLYELMATGKHVSAMVAGEAADLVHASGCGDVLAPGSVEAIVALWERLLADRQMVSSRKGGRAWVAANVDYDILAERYERVLEDAIRSGR</sequence>
<dbReference type="PANTHER" id="PTHR45947">
    <property type="entry name" value="SULFOQUINOVOSYL TRANSFERASE SQD2"/>
    <property type="match status" value="1"/>
</dbReference>
<dbReference type="Pfam" id="PF13692">
    <property type="entry name" value="Glyco_trans_1_4"/>
    <property type="match status" value="1"/>
</dbReference>
<dbReference type="SUPFAM" id="SSF53756">
    <property type="entry name" value="UDP-Glycosyltransferase/glycogen phosphorylase"/>
    <property type="match status" value="1"/>
</dbReference>
<dbReference type="Proteomes" id="UP000626982">
    <property type="component" value="Unassembled WGS sequence"/>
</dbReference>
<keyword evidence="3" id="KW-0808">Transferase</keyword>
<dbReference type="CDD" id="cd03794">
    <property type="entry name" value="GT4_WbuB-like"/>
    <property type="match status" value="1"/>
</dbReference>
<dbReference type="InterPro" id="IPR050194">
    <property type="entry name" value="Glycosyltransferase_grp1"/>
</dbReference>
<dbReference type="PANTHER" id="PTHR45947:SF3">
    <property type="entry name" value="SULFOQUINOVOSYL TRANSFERASE SQD2"/>
    <property type="match status" value="1"/>
</dbReference>
<accession>A0ABQ2KD05</accession>
<keyword evidence="6" id="KW-1185">Reference proteome</keyword>
<dbReference type="InterPro" id="IPR028098">
    <property type="entry name" value="Glyco_trans_4-like_N"/>
</dbReference>
<reference evidence="6" key="1">
    <citation type="journal article" date="2019" name="Int. J. Syst. Evol. Microbiol.">
        <title>The Global Catalogue of Microorganisms (GCM) 10K type strain sequencing project: providing services to taxonomists for standard genome sequencing and annotation.</title>
        <authorList>
            <consortium name="The Broad Institute Genomics Platform"/>
            <consortium name="The Broad Institute Genome Sequencing Center for Infectious Disease"/>
            <person name="Wu L."/>
            <person name="Ma J."/>
        </authorList>
    </citation>
    <scope>NUCLEOTIDE SEQUENCE [LARGE SCALE GENOMIC DNA]</scope>
    <source>
        <strain evidence="6">CGMCC 1.6960</strain>
    </source>
</reference>
<evidence type="ECO:0000256" key="2">
    <source>
        <dbReference type="ARBA" id="ARBA00022676"/>
    </source>
</evidence>
<protein>
    <recommendedName>
        <fullName evidence="1">D-inositol 3-phosphate glycosyltransferase</fullName>
    </recommendedName>
</protein>
<evidence type="ECO:0000259" key="4">
    <source>
        <dbReference type="Pfam" id="PF13579"/>
    </source>
</evidence>
<evidence type="ECO:0000256" key="3">
    <source>
        <dbReference type="ARBA" id="ARBA00022679"/>
    </source>
</evidence>
<gene>
    <name evidence="5" type="ORF">GCM10010968_07150</name>
</gene>
<evidence type="ECO:0000313" key="6">
    <source>
        <dbReference type="Proteomes" id="UP000626982"/>
    </source>
</evidence>
<comment type="caution">
    <text evidence="5">The sequence shown here is derived from an EMBL/GenBank/DDBJ whole genome shotgun (WGS) entry which is preliminary data.</text>
</comment>
<dbReference type="Pfam" id="PF13579">
    <property type="entry name" value="Glyco_trans_4_4"/>
    <property type="match status" value="1"/>
</dbReference>
<dbReference type="EMBL" id="BMLM01000001">
    <property type="protein sequence ID" value="GGN79846.1"/>
    <property type="molecule type" value="Genomic_DNA"/>
</dbReference>